<name>A0A6J4L5V4_9CYAN</name>
<sequence length="74" mass="8742">MKLSDRKYKLLITIFQPQLDRVTIEQHQNSYRITVINLVVNRVVNRSDTAFLRRFVKCKFVKCQIVKKSSIGCI</sequence>
<protein>
    <submittedName>
        <fullName evidence="1">Uncharacterized protein</fullName>
    </submittedName>
</protein>
<proteinExistence type="predicted"/>
<organism evidence="1">
    <name type="scientific">uncultured Microcoleus sp</name>
    <dbReference type="NCBI Taxonomy" id="259945"/>
    <lineage>
        <taxon>Bacteria</taxon>
        <taxon>Bacillati</taxon>
        <taxon>Cyanobacteriota</taxon>
        <taxon>Cyanophyceae</taxon>
        <taxon>Oscillatoriophycideae</taxon>
        <taxon>Oscillatoriales</taxon>
        <taxon>Microcoleaceae</taxon>
        <taxon>Microcoleus</taxon>
        <taxon>environmental samples</taxon>
    </lineage>
</organism>
<dbReference type="EMBL" id="CADCTZ010000230">
    <property type="protein sequence ID" value="CAA9322984.1"/>
    <property type="molecule type" value="Genomic_DNA"/>
</dbReference>
<evidence type="ECO:0000313" key="1">
    <source>
        <dbReference type="EMBL" id="CAA9322984.1"/>
    </source>
</evidence>
<accession>A0A6J4L5V4</accession>
<reference evidence="1" key="1">
    <citation type="submission" date="2020-02" db="EMBL/GenBank/DDBJ databases">
        <authorList>
            <person name="Meier V. D."/>
        </authorList>
    </citation>
    <scope>NUCLEOTIDE SEQUENCE</scope>
    <source>
        <strain evidence="1">AVDCRST_MAG84</strain>
    </source>
</reference>
<dbReference type="AlphaFoldDB" id="A0A6J4L5V4"/>
<gene>
    <name evidence="1" type="ORF">AVDCRST_MAG84-1471</name>
</gene>